<evidence type="ECO:0000313" key="2">
    <source>
        <dbReference type="EMBL" id="AMN31284.1"/>
    </source>
</evidence>
<evidence type="ECO:0000313" key="3">
    <source>
        <dbReference type="Proteomes" id="UP000070260"/>
    </source>
</evidence>
<feature type="coiled-coil region" evidence="1">
    <location>
        <begin position="84"/>
        <end position="111"/>
    </location>
</feature>
<proteinExistence type="predicted"/>
<dbReference type="RefSeq" id="WP_061429868.1">
    <property type="nucleotide sequence ID" value="NZ_CP013615.1"/>
</dbReference>
<name>A0A140GRX5_CLOPF</name>
<geneLocation type="plasmid" evidence="2 3">
    <name>pJFP838A</name>
</geneLocation>
<keyword evidence="1" id="KW-0175">Coiled coil</keyword>
<dbReference type="PATRIC" id="fig|1502.177.peg.3578"/>
<dbReference type="EMBL" id="CP013615">
    <property type="protein sequence ID" value="AMN31284.1"/>
    <property type="molecule type" value="Genomic_DNA"/>
</dbReference>
<organism evidence="2 3">
    <name type="scientific">Clostridium perfringens</name>
    <dbReference type="NCBI Taxonomy" id="1502"/>
    <lineage>
        <taxon>Bacteria</taxon>
        <taxon>Bacillati</taxon>
        <taxon>Bacillota</taxon>
        <taxon>Clostridia</taxon>
        <taxon>Eubacteriales</taxon>
        <taxon>Clostridiaceae</taxon>
        <taxon>Clostridium</taxon>
    </lineage>
</organism>
<reference evidence="2 3" key="1">
    <citation type="journal article" date="2016" name="PLoS ONE">
        <title>Plasmid Characterization and Chromosome Analysis of Two netF+ Clostridium perfringens Isolates Associated with Foal and Canine Necrotizing Enteritis.</title>
        <authorList>
            <person name="Mehdizadeh Gohari I."/>
            <person name="Kropinski A.M."/>
            <person name="Weese S.J."/>
            <person name="Parreira V.R."/>
            <person name="Whitehead A.E."/>
            <person name="Boerlin P."/>
            <person name="Prescott J.F."/>
        </authorList>
    </citation>
    <scope>NUCLEOTIDE SEQUENCE [LARGE SCALE GENOMIC DNA]</scope>
    <source>
        <strain evidence="2 3">JP838</strain>
        <plasmid evidence="3">Plasmid pJFP838A</plasmid>
    </source>
</reference>
<evidence type="ECO:0000256" key="1">
    <source>
        <dbReference type="SAM" id="Coils"/>
    </source>
</evidence>
<dbReference type="AlphaFoldDB" id="A0A140GRX5"/>
<protein>
    <submittedName>
        <fullName evidence="2">Uncharacterized protein</fullName>
    </submittedName>
</protein>
<keyword evidence="2" id="KW-0614">Plasmid</keyword>
<sequence length="129" mass="15229">MIEFITDSQDLVGKKIKYCNFSNMVDMSEINVLATEDNFLMLFNIDSSLTMRCLSEPLGKRAIYRNNCLKKELLNEDVITDEYVKKIEKEFEEANKRKADEKAKKEKEERYKLYLELSKEFGGDFNDEE</sequence>
<accession>A0A140GRX5</accession>
<dbReference type="Proteomes" id="UP000070260">
    <property type="component" value="Plasmid pJFP838A"/>
</dbReference>
<gene>
    <name evidence="2" type="ORF">JFP838_pA0368</name>
</gene>